<evidence type="ECO:0000256" key="1">
    <source>
        <dbReference type="SAM" id="Phobius"/>
    </source>
</evidence>
<protein>
    <submittedName>
        <fullName evidence="2">Uncharacterized protein</fullName>
    </submittedName>
</protein>
<dbReference type="RefSeq" id="WP_149074167.1">
    <property type="nucleotide sequence ID" value="NZ_CP043329.1"/>
</dbReference>
<feature type="transmembrane region" description="Helical" evidence="1">
    <location>
        <begin position="69"/>
        <end position="86"/>
    </location>
</feature>
<keyword evidence="1" id="KW-0812">Transmembrane</keyword>
<reference evidence="2 3" key="1">
    <citation type="submission" date="2019-08" db="EMBL/GenBank/DDBJ databases">
        <title>Pedobacter sp. nov., isolated from Han river, South Korea.</title>
        <authorList>
            <person name="Lee D.-H."/>
            <person name="Kim Y.-S."/>
            <person name="Hwang E.-M."/>
            <person name="Le Tran T.C."/>
            <person name="Cha C.-J."/>
        </authorList>
    </citation>
    <scope>NUCLEOTIDE SEQUENCE [LARGE SCALE GENOMIC DNA]</scope>
    <source>
        <strain evidence="2 3">CJ43</strain>
    </source>
</reference>
<keyword evidence="1" id="KW-0472">Membrane</keyword>
<feature type="transmembrane region" description="Helical" evidence="1">
    <location>
        <begin position="40"/>
        <end position="63"/>
    </location>
</feature>
<dbReference type="KEGG" id="pej:FYC62_05055"/>
<gene>
    <name evidence="2" type="ORF">FYC62_05055</name>
</gene>
<proteinExistence type="predicted"/>
<keyword evidence="1" id="KW-1133">Transmembrane helix</keyword>
<sequence length="91" mass="10286">MKINIASNVKALKSKSALQTNFNHHQHRLSEELNKGKQHVLYTSLLYVLSILSIGSWIISLKLLPFGDMFQFLLGAAVLTVNLLIFRHAKI</sequence>
<evidence type="ECO:0000313" key="3">
    <source>
        <dbReference type="Proteomes" id="UP000323653"/>
    </source>
</evidence>
<accession>A0A5C0VGW9</accession>
<organism evidence="2 3">
    <name type="scientific">Pedobacter aquae</name>
    <dbReference type="NCBI Taxonomy" id="2605747"/>
    <lineage>
        <taxon>Bacteria</taxon>
        <taxon>Pseudomonadati</taxon>
        <taxon>Bacteroidota</taxon>
        <taxon>Sphingobacteriia</taxon>
        <taxon>Sphingobacteriales</taxon>
        <taxon>Sphingobacteriaceae</taxon>
        <taxon>Pedobacter</taxon>
    </lineage>
</organism>
<name>A0A5C0VGW9_9SPHI</name>
<evidence type="ECO:0000313" key="2">
    <source>
        <dbReference type="EMBL" id="QEK51113.1"/>
    </source>
</evidence>
<keyword evidence="3" id="KW-1185">Reference proteome</keyword>
<dbReference type="EMBL" id="CP043329">
    <property type="protein sequence ID" value="QEK51113.1"/>
    <property type="molecule type" value="Genomic_DNA"/>
</dbReference>
<dbReference type="AlphaFoldDB" id="A0A5C0VGW9"/>
<dbReference type="Proteomes" id="UP000323653">
    <property type="component" value="Chromosome"/>
</dbReference>